<keyword evidence="8 10" id="KW-1133">Transmembrane helix</keyword>
<dbReference type="InterPro" id="IPR003390">
    <property type="entry name" value="DNA_integrity_scan_DisA_N"/>
</dbReference>
<keyword evidence="5" id="KW-0548">Nucleotidyltransferase</keyword>
<dbReference type="InterPro" id="IPR034701">
    <property type="entry name" value="CdaA"/>
</dbReference>
<sequence length="257" mass="28502">MFADIITSLTRFNIGDLIDIIIVTFILYYIFSLIKDTKAYQMAIGLGIIGVLFLISELGNLVALNWLIKIFSPFLIIAIIVLFQGEIRRFLTTLGSRSFRKPLSLKSITEKLENIFLAVDYLASKKIGALIAVEKEISLKSYTDRGTKIDGDLTKDLLVSIFFPHSPLHDGAVIVQGSKISAAGCLLPLPASHNLGKKYLPRTRHLAAIGLSQETDAAVIVVSEETGTVSLATKGQLERKLDKEHLKERMLNYLQVR</sequence>
<dbReference type="EMBL" id="LAZR01002783">
    <property type="protein sequence ID" value="KKN25674.1"/>
    <property type="molecule type" value="Genomic_DNA"/>
</dbReference>
<dbReference type="PANTHER" id="PTHR34185">
    <property type="entry name" value="DIADENYLATE CYCLASE"/>
    <property type="match status" value="1"/>
</dbReference>
<dbReference type="PANTHER" id="PTHR34185:SF1">
    <property type="entry name" value="DIADENYLATE CYCLASE"/>
    <property type="match status" value="1"/>
</dbReference>
<evidence type="ECO:0000256" key="7">
    <source>
        <dbReference type="ARBA" id="ARBA00022840"/>
    </source>
</evidence>
<evidence type="ECO:0000256" key="3">
    <source>
        <dbReference type="ARBA" id="ARBA00022679"/>
    </source>
</evidence>
<feature type="domain" description="DAC" evidence="11">
    <location>
        <begin position="84"/>
        <end position="243"/>
    </location>
</feature>
<dbReference type="GO" id="GO:0005524">
    <property type="term" value="F:ATP binding"/>
    <property type="evidence" value="ECO:0007669"/>
    <property type="project" value="UniProtKB-KW"/>
</dbReference>
<dbReference type="InterPro" id="IPR045585">
    <property type="entry name" value="CdaA_N"/>
</dbReference>
<keyword evidence="3" id="KW-0808">Transferase</keyword>
<dbReference type="InterPro" id="IPR014046">
    <property type="entry name" value="C-di-AMP_synthase"/>
</dbReference>
<reference evidence="12" key="1">
    <citation type="journal article" date="2015" name="Nature">
        <title>Complex archaea that bridge the gap between prokaryotes and eukaryotes.</title>
        <authorList>
            <person name="Spang A."/>
            <person name="Saw J.H."/>
            <person name="Jorgensen S.L."/>
            <person name="Zaremba-Niedzwiedzka K."/>
            <person name="Martijn J."/>
            <person name="Lind A.E."/>
            <person name="van Eijk R."/>
            <person name="Schleper C."/>
            <person name="Guy L."/>
            <person name="Ettema T.J."/>
        </authorList>
    </citation>
    <scope>NUCLEOTIDE SEQUENCE</scope>
</reference>
<feature type="transmembrane region" description="Helical" evidence="10">
    <location>
        <begin position="70"/>
        <end position="91"/>
    </location>
</feature>
<accession>A0A0F9P6G4</accession>
<organism evidence="12">
    <name type="scientific">marine sediment metagenome</name>
    <dbReference type="NCBI Taxonomy" id="412755"/>
    <lineage>
        <taxon>unclassified sequences</taxon>
        <taxon>metagenomes</taxon>
        <taxon>ecological metagenomes</taxon>
    </lineage>
</organism>
<evidence type="ECO:0000259" key="11">
    <source>
        <dbReference type="PROSITE" id="PS51794"/>
    </source>
</evidence>
<feature type="transmembrane region" description="Helical" evidence="10">
    <location>
        <begin position="43"/>
        <end position="64"/>
    </location>
</feature>
<dbReference type="AlphaFoldDB" id="A0A0F9P6G4"/>
<dbReference type="HAMAP" id="MF_01499">
    <property type="entry name" value="DacA"/>
    <property type="match status" value="1"/>
</dbReference>
<gene>
    <name evidence="12" type="ORF">LCGC14_0882350</name>
</gene>
<evidence type="ECO:0000256" key="2">
    <source>
        <dbReference type="ARBA" id="ARBA00022475"/>
    </source>
</evidence>
<dbReference type="InterPro" id="IPR036888">
    <property type="entry name" value="DNA_integrity_DisA_N_sf"/>
</dbReference>
<dbReference type="Gene3D" id="3.40.1700.10">
    <property type="entry name" value="DNA integrity scanning protein, DisA, N-terminal domain"/>
    <property type="match status" value="1"/>
</dbReference>
<dbReference type="GO" id="GO:0006171">
    <property type="term" value="P:cAMP biosynthetic process"/>
    <property type="evidence" value="ECO:0007669"/>
    <property type="project" value="InterPro"/>
</dbReference>
<dbReference type="GO" id="GO:0004016">
    <property type="term" value="F:adenylate cyclase activity"/>
    <property type="evidence" value="ECO:0007669"/>
    <property type="project" value="InterPro"/>
</dbReference>
<dbReference type="PIRSF" id="PIRSF004793">
    <property type="entry name" value="UCP004793"/>
    <property type="match status" value="1"/>
</dbReference>
<keyword evidence="6" id="KW-0547">Nucleotide-binding</keyword>
<dbReference type="Pfam" id="PF02457">
    <property type="entry name" value="DAC"/>
    <property type="match status" value="1"/>
</dbReference>
<evidence type="ECO:0000256" key="9">
    <source>
        <dbReference type="ARBA" id="ARBA00023136"/>
    </source>
</evidence>
<protein>
    <recommendedName>
        <fullName evidence="11">DAC domain-containing protein</fullName>
    </recommendedName>
</protein>
<keyword evidence="7" id="KW-0067">ATP-binding</keyword>
<dbReference type="PROSITE" id="PS51794">
    <property type="entry name" value="DAC"/>
    <property type="match status" value="1"/>
</dbReference>
<dbReference type="InterPro" id="IPR050338">
    <property type="entry name" value="DisA"/>
</dbReference>
<evidence type="ECO:0000256" key="5">
    <source>
        <dbReference type="ARBA" id="ARBA00022695"/>
    </source>
</evidence>
<name>A0A0F9P6G4_9ZZZZ</name>
<dbReference type="GO" id="GO:0106408">
    <property type="term" value="F:diadenylate cyclase activity"/>
    <property type="evidence" value="ECO:0007669"/>
    <property type="project" value="UniProtKB-EC"/>
</dbReference>
<keyword evidence="2" id="KW-1003">Cell membrane</keyword>
<dbReference type="NCBIfam" id="TIGR00159">
    <property type="entry name" value="diadenylate cyclase CdaA"/>
    <property type="match status" value="1"/>
</dbReference>
<evidence type="ECO:0000256" key="1">
    <source>
        <dbReference type="ARBA" id="ARBA00000877"/>
    </source>
</evidence>
<comment type="catalytic activity">
    <reaction evidence="1">
        <text>2 ATP = 3',3'-c-di-AMP + 2 diphosphate</text>
        <dbReference type="Rhea" id="RHEA:35655"/>
        <dbReference type="ChEBI" id="CHEBI:30616"/>
        <dbReference type="ChEBI" id="CHEBI:33019"/>
        <dbReference type="ChEBI" id="CHEBI:71500"/>
        <dbReference type="EC" id="2.7.7.85"/>
    </reaction>
</comment>
<dbReference type="SUPFAM" id="SSF143597">
    <property type="entry name" value="YojJ-like"/>
    <property type="match status" value="1"/>
</dbReference>
<comment type="caution">
    <text evidence="12">The sequence shown here is derived from an EMBL/GenBank/DDBJ whole genome shotgun (WGS) entry which is preliminary data.</text>
</comment>
<evidence type="ECO:0000256" key="10">
    <source>
        <dbReference type="SAM" id="Phobius"/>
    </source>
</evidence>
<dbReference type="Pfam" id="PF19293">
    <property type="entry name" value="CdaA_N"/>
    <property type="match status" value="1"/>
</dbReference>
<evidence type="ECO:0000256" key="4">
    <source>
        <dbReference type="ARBA" id="ARBA00022692"/>
    </source>
</evidence>
<proteinExistence type="inferred from homology"/>
<evidence type="ECO:0000313" key="12">
    <source>
        <dbReference type="EMBL" id="KKN25674.1"/>
    </source>
</evidence>
<keyword evidence="4 10" id="KW-0812">Transmembrane</keyword>
<evidence type="ECO:0000256" key="6">
    <source>
        <dbReference type="ARBA" id="ARBA00022741"/>
    </source>
</evidence>
<keyword evidence="9 10" id="KW-0472">Membrane</keyword>
<feature type="transmembrane region" description="Helical" evidence="10">
    <location>
        <begin position="12"/>
        <end position="31"/>
    </location>
</feature>
<evidence type="ECO:0000256" key="8">
    <source>
        <dbReference type="ARBA" id="ARBA00022989"/>
    </source>
</evidence>